<evidence type="ECO:0000256" key="1">
    <source>
        <dbReference type="ARBA" id="ARBA00000451"/>
    </source>
</evidence>
<evidence type="ECO:0000256" key="2">
    <source>
        <dbReference type="ARBA" id="ARBA00012489"/>
    </source>
</evidence>
<dbReference type="MEROPS" id="C50.003"/>
<evidence type="ECO:0000256" key="3">
    <source>
        <dbReference type="ARBA" id="ARBA00022801"/>
    </source>
</evidence>
<dbReference type="GO" id="GO:0005634">
    <property type="term" value="C:nucleus"/>
    <property type="evidence" value="ECO:0007669"/>
    <property type="project" value="InterPro"/>
</dbReference>
<dbReference type="PANTHER" id="PTHR12792:SF0">
    <property type="entry name" value="SEPARIN"/>
    <property type="match status" value="1"/>
</dbReference>
<reference evidence="6" key="1">
    <citation type="submission" date="2007-03" db="EMBL/GenBank/DDBJ databases">
        <title>Annotation of Culex pipiens quinquefasciatus.</title>
        <authorList>
            <consortium name="The Broad Institute Genome Sequencing Platform"/>
            <person name="Atkinson P.W."/>
            <person name="Hemingway J."/>
            <person name="Christensen B.M."/>
            <person name="Higgs S."/>
            <person name="Kodira C."/>
            <person name="Hannick L."/>
            <person name="Megy K."/>
            <person name="O'Leary S."/>
            <person name="Pearson M."/>
            <person name="Haas B.J."/>
            <person name="Mauceli E."/>
            <person name="Wortman J.R."/>
            <person name="Lee N.H."/>
            <person name="Guigo R."/>
            <person name="Stanke M."/>
            <person name="Alvarado L."/>
            <person name="Amedeo P."/>
            <person name="Antoine C.H."/>
            <person name="Arensburger P."/>
            <person name="Bidwell S.L."/>
            <person name="Crawford M."/>
            <person name="Camaro F."/>
            <person name="Devon K."/>
            <person name="Engels R."/>
            <person name="Hammond M."/>
            <person name="Howarth C."/>
            <person name="Koehrsen M."/>
            <person name="Lawson D."/>
            <person name="Montgomery P."/>
            <person name="Nene V."/>
            <person name="Nusbaum C."/>
            <person name="Puiu D."/>
            <person name="Romero-Severson J."/>
            <person name="Severson D.W."/>
            <person name="Shumway M."/>
            <person name="Sisk P."/>
            <person name="Stolte C."/>
            <person name="Zeng Q."/>
            <person name="Eisenstadt E."/>
            <person name="Fraser-Liggett C."/>
            <person name="Strausberg R."/>
            <person name="Galagan J."/>
            <person name="Birren B."/>
            <person name="Collins F.H."/>
        </authorList>
    </citation>
    <scope>NUCLEOTIDE SEQUENCE [LARGE SCALE GENOMIC DNA]</scope>
    <source>
        <strain evidence="6">JHB</strain>
    </source>
</reference>
<evidence type="ECO:0000313" key="7">
    <source>
        <dbReference type="EnsemblMetazoa" id="CPIJ011580-PA"/>
    </source>
</evidence>
<gene>
    <name evidence="7" type="primary">6044744</name>
    <name evidence="6" type="ORF">CpipJ_CPIJ011580</name>
</gene>
<dbReference type="InterPro" id="IPR030397">
    <property type="entry name" value="SEPARIN_core_dom"/>
</dbReference>
<sequence length="376" mass="42200">MSPIPKHNTALTRIALQREAAKALLESRESDAIFYTTTSLCAGFHAKFDAHCLKFTGSGDNLVTTLLEDLNGNVPKDSDQFEPTKGFKDIRRQCAELPENWTVIQLSKAFTPRWNQLTHSQLLGERTAVDLVLFSFPNSELVAGGPLLIRLEPPEDAEFFALASSIAVKIKNKSLTKMSARLQTFYKEWYPHFKLIVDQPPTNAQFSSILHEADVMIYNGHGSGLQFIDGETILRHDIKSLVFLFGCDSVRLAANGLFSEMNGSHLYYNTAKCPTVVGALWVLTDFYTDYYSILLVGAWIPTENPKLRNHNVLELDPNAFKNGKLIFGSLLPQDSFDGNLLKLMAQFRWHKWLPKRITCAMVCRGLPVINAVESSK</sequence>
<comment type="catalytic activity">
    <reaction evidence="1">
        <text>All bonds known to be hydrolyzed by this endopeptidase have arginine in P1 and an acidic residue in P4. P6 is often occupied by an acidic residue or by a hydroxy-amino-acid residue, the phosphorylation of which enhances cleavage.</text>
        <dbReference type="EC" id="3.4.22.49"/>
    </reaction>
</comment>
<dbReference type="EMBL" id="DS232173">
    <property type="protein sequence ID" value="EDS36745.1"/>
    <property type="molecule type" value="Genomic_DNA"/>
</dbReference>
<evidence type="ECO:0000313" key="6">
    <source>
        <dbReference type="EMBL" id="EDS36745.1"/>
    </source>
</evidence>
<dbReference type="OrthoDB" id="10255632at2759"/>
<organism>
    <name type="scientific">Culex quinquefasciatus</name>
    <name type="common">Southern house mosquito</name>
    <name type="synonym">Culex pungens</name>
    <dbReference type="NCBI Taxonomy" id="7176"/>
    <lineage>
        <taxon>Eukaryota</taxon>
        <taxon>Metazoa</taxon>
        <taxon>Ecdysozoa</taxon>
        <taxon>Arthropoda</taxon>
        <taxon>Hexapoda</taxon>
        <taxon>Insecta</taxon>
        <taxon>Pterygota</taxon>
        <taxon>Neoptera</taxon>
        <taxon>Endopterygota</taxon>
        <taxon>Diptera</taxon>
        <taxon>Nematocera</taxon>
        <taxon>Culicoidea</taxon>
        <taxon>Culicidae</taxon>
        <taxon>Culicinae</taxon>
        <taxon>Culicini</taxon>
        <taxon>Culex</taxon>
        <taxon>Culex</taxon>
    </lineage>
</organism>
<dbReference type="GO" id="GO:0072686">
    <property type="term" value="C:mitotic spindle"/>
    <property type="evidence" value="ECO:0007669"/>
    <property type="project" value="TreeGrafter"/>
</dbReference>
<dbReference type="InParanoid" id="B0WXT5"/>
<dbReference type="EC" id="3.4.22.49" evidence="2"/>
<dbReference type="EnsemblMetazoa" id="CPIJ011580-RA">
    <property type="protein sequence ID" value="CPIJ011580-PA"/>
    <property type="gene ID" value="CPIJ011580"/>
</dbReference>
<dbReference type="GO" id="GO:0004197">
    <property type="term" value="F:cysteine-type endopeptidase activity"/>
    <property type="evidence" value="ECO:0007669"/>
    <property type="project" value="InterPro"/>
</dbReference>
<protein>
    <recommendedName>
        <fullName evidence="2">separase</fullName>
        <ecNumber evidence="2">3.4.22.49</ecNumber>
    </recommendedName>
</protein>
<reference evidence="7" key="2">
    <citation type="submission" date="2021-02" db="UniProtKB">
        <authorList>
            <consortium name="EnsemblMetazoa"/>
        </authorList>
    </citation>
    <scope>IDENTIFICATION</scope>
    <source>
        <strain evidence="7">JHB</strain>
    </source>
</reference>
<dbReference type="GO" id="GO:0006508">
    <property type="term" value="P:proteolysis"/>
    <property type="evidence" value="ECO:0007669"/>
    <property type="project" value="InterPro"/>
</dbReference>
<dbReference type="Pfam" id="PF03568">
    <property type="entry name" value="Separin_C"/>
    <property type="match status" value="1"/>
</dbReference>
<dbReference type="KEGG" id="cqu:CpipJ_CPIJ011580"/>
<dbReference type="VEuPathDB" id="VectorBase:CPIJ011580"/>
<evidence type="ECO:0000259" key="5">
    <source>
        <dbReference type="PROSITE" id="PS51700"/>
    </source>
</evidence>
<dbReference type="GO" id="GO:0005813">
    <property type="term" value="C:centrosome"/>
    <property type="evidence" value="ECO:0007669"/>
    <property type="project" value="TreeGrafter"/>
</dbReference>
<dbReference type="AlphaFoldDB" id="B0WXT5"/>
<dbReference type="Proteomes" id="UP000002320">
    <property type="component" value="Unassembled WGS sequence"/>
</dbReference>
<evidence type="ECO:0000256" key="4">
    <source>
        <dbReference type="ARBA" id="ARBA00022829"/>
    </source>
</evidence>
<feature type="domain" description="Peptidase C50" evidence="5">
    <location>
        <begin position="162"/>
        <end position="258"/>
    </location>
</feature>
<keyword evidence="4" id="KW-0159">Chromosome partition</keyword>
<dbReference type="HOGENOM" id="CLU_736207_0_0_1"/>
<dbReference type="GO" id="GO:0051307">
    <property type="term" value="P:meiotic chromosome separation"/>
    <property type="evidence" value="ECO:0007669"/>
    <property type="project" value="TreeGrafter"/>
</dbReference>
<dbReference type="GO" id="GO:0005737">
    <property type="term" value="C:cytoplasm"/>
    <property type="evidence" value="ECO:0007669"/>
    <property type="project" value="TreeGrafter"/>
</dbReference>
<dbReference type="FunCoup" id="B0WXT5">
    <property type="interactions" value="32"/>
</dbReference>
<dbReference type="eggNOG" id="KOG1849">
    <property type="taxonomic scope" value="Eukaryota"/>
</dbReference>
<dbReference type="VEuPathDB" id="VectorBase:CQUJHB002146"/>
<dbReference type="STRING" id="7176.B0WXT5"/>
<proteinExistence type="predicted"/>
<keyword evidence="8" id="KW-1185">Reference proteome</keyword>
<dbReference type="PANTHER" id="PTHR12792">
    <property type="entry name" value="EXTRA SPINDLE POLES 1-RELATED"/>
    <property type="match status" value="1"/>
</dbReference>
<accession>B0WXT5</accession>
<evidence type="ECO:0000313" key="8">
    <source>
        <dbReference type="Proteomes" id="UP000002320"/>
    </source>
</evidence>
<dbReference type="PROSITE" id="PS51700">
    <property type="entry name" value="SEPARIN"/>
    <property type="match status" value="1"/>
</dbReference>
<keyword evidence="3" id="KW-0378">Hydrolase</keyword>
<name>B0WXT5_CULQU</name>
<dbReference type="InterPro" id="IPR005314">
    <property type="entry name" value="Peptidase_C50"/>
</dbReference>